<dbReference type="Proteomes" id="UP000245430">
    <property type="component" value="Unassembled WGS sequence"/>
</dbReference>
<protein>
    <recommendedName>
        <fullName evidence="4">Outer membrane protein with beta-barrel domain</fullName>
    </recommendedName>
</protein>
<dbReference type="RefSeq" id="WP_109682937.1">
    <property type="nucleotide sequence ID" value="NZ_QGGP01000007.1"/>
</dbReference>
<evidence type="ECO:0008006" key="4">
    <source>
        <dbReference type="Google" id="ProtNLM"/>
    </source>
</evidence>
<gene>
    <name evidence="2" type="ORF">LX78_02451</name>
</gene>
<dbReference type="AlphaFoldDB" id="A0A316E442"/>
<feature type="signal peptide" evidence="1">
    <location>
        <begin position="1"/>
        <end position="18"/>
    </location>
</feature>
<evidence type="ECO:0000313" key="2">
    <source>
        <dbReference type="EMBL" id="PWK17660.1"/>
    </source>
</evidence>
<proteinExistence type="predicted"/>
<reference evidence="2 3" key="1">
    <citation type="submission" date="2018-05" db="EMBL/GenBank/DDBJ databases">
        <title>Genomic Encyclopedia of Archaeal and Bacterial Type Strains, Phase II (KMG-II): from individual species to whole genera.</title>
        <authorList>
            <person name="Goeker M."/>
        </authorList>
    </citation>
    <scope>NUCLEOTIDE SEQUENCE [LARGE SCALE GENOMIC DNA]</scope>
    <source>
        <strain evidence="2 3">DSM 22637</strain>
    </source>
</reference>
<sequence length="385" mass="43761">MKTPFLFLFLFYVTFTFAQKNNSTTIYYNNGESKQLNKAHLTYNSKDFIVGVEAKTDANKKIQYDLAGVTKVNHDATTYIIKSYKKKLYLFEELISGSISLYKSGEHFFIENEEHGFREIEKKVVDGLTLKTFSYATLSIYVNKCKEAQENAYNQYDSITISNLKAIIETYNNCNLSEDTQFATNVITQANEPSEFIEIGINVGFNFLNTDFNELSQGVSNSFGTPVIGAQIYMNTNMFNKSLGFIAIVDYSLPKEFNSTSNSIFLNTKTAYLSTMIGVRYTFNNINKTFSPYLGFNSGFLFNSMSYVTKQQNTVGAAIIDFDTTNELTYNFSVGSYIKFGKQKLDFNIMYQPEISFGLEATDNLSRLVSYYSVSGFQLKASYIF</sequence>
<evidence type="ECO:0000256" key="1">
    <source>
        <dbReference type="SAM" id="SignalP"/>
    </source>
</evidence>
<organism evidence="2 3">
    <name type="scientific">Xanthomarina spongicola</name>
    <dbReference type="NCBI Taxonomy" id="570520"/>
    <lineage>
        <taxon>Bacteria</taxon>
        <taxon>Pseudomonadati</taxon>
        <taxon>Bacteroidota</taxon>
        <taxon>Flavobacteriia</taxon>
        <taxon>Flavobacteriales</taxon>
        <taxon>Flavobacteriaceae</taxon>
        <taxon>Xanthomarina</taxon>
    </lineage>
</organism>
<evidence type="ECO:0000313" key="3">
    <source>
        <dbReference type="Proteomes" id="UP000245430"/>
    </source>
</evidence>
<keyword evidence="1" id="KW-0732">Signal</keyword>
<dbReference type="OrthoDB" id="1407562at2"/>
<comment type="caution">
    <text evidence="2">The sequence shown here is derived from an EMBL/GenBank/DDBJ whole genome shotgun (WGS) entry which is preliminary data.</text>
</comment>
<feature type="chain" id="PRO_5016374021" description="Outer membrane protein with beta-barrel domain" evidence="1">
    <location>
        <begin position="19"/>
        <end position="385"/>
    </location>
</feature>
<accession>A0A316E442</accession>
<keyword evidence="3" id="KW-1185">Reference proteome</keyword>
<dbReference type="EMBL" id="QGGP01000007">
    <property type="protein sequence ID" value="PWK17660.1"/>
    <property type="molecule type" value="Genomic_DNA"/>
</dbReference>
<name>A0A316E442_9FLAO</name>